<proteinExistence type="predicted"/>
<feature type="compositionally biased region" description="Polar residues" evidence="2">
    <location>
        <begin position="617"/>
        <end position="627"/>
    </location>
</feature>
<keyword evidence="3" id="KW-0472">Membrane</keyword>
<dbReference type="Proteomes" id="UP000039865">
    <property type="component" value="Unassembled WGS sequence"/>
</dbReference>
<evidence type="ECO:0000256" key="3">
    <source>
        <dbReference type="SAM" id="Phobius"/>
    </source>
</evidence>
<gene>
    <name evidence="4" type="primary">Contig1889.g2048</name>
    <name evidence="4" type="ORF">STYLEM_19519</name>
</gene>
<protein>
    <recommendedName>
        <fullName evidence="6">Transmembrane protein</fullName>
    </recommendedName>
</protein>
<feature type="transmembrane region" description="Helical" evidence="3">
    <location>
        <begin position="299"/>
        <end position="319"/>
    </location>
</feature>
<dbReference type="EMBL" id="CCKQ01018414">
    <property type="protein sequence ID" value="CDW90376.1"/>
    <property type="molecule type" value="Genomic_DNA"/>
</dbReference>
<evidence type="ECO:0008006" key="6">
    <source>
        <dbReference type="Google" id="ProtNLM"/>
    </source>
</evidence>
<evidence type="ECO:0000313" key="4">
    <source>
        <dbReference type="EMBL" id="CDW90376.1"/>
    </source>
</evidence>
<dbReference type="OrthoDB" id="10635992at2759"/>
<feature type="coiled-coil region" evidence="1">
    <location>
        <begin position="645"/>
        <end position="672"/>
    </location>
</feature>
<feature type="transmembrane region" description="Helical" evidence="3">
    <location>
        <begin position="260"/>
        <end position="279"/>
    </location>
</feature>
<name>A0A078B865_STYLE</name>
<dbReference type="AlphaFoldDB" id="A0A078B865"/>
<feature type="region of interest" description="Disordered" evidence="2">
    <location>
        <begin position="823"/>
        <end position="925"/>
    </location>
</feature>
<keyword evidence="1" id="KW-0175">Coiled coil</keyword>
<organism evidence="4 5">
    <name type="scientific">Stylonychia lemnae</name>
    <name type="common">Ciliate</name>
    <dbReference type="NCBI Taxonomy" id="5949"/>
    <lineage>
        <taxon>Eukaryota</taxon>
        <taxon>Sar</taxon>
        <taxon>Alveolata</taxon>
        <taxon>Ciliophora</taxon>
        <taxon>Intramacronucleata</taxon>
        <taxon>Spirotrichea</taxon>
        <taxon>Stichotrichia</taxon>
        <taxon>Sporadotrichida</taxon>
        <taxon>Oxytrichidae</taxon>
        <taxon>Stylonychinae</taxon>
        <taxon>Stylonychia</taxon>
    </lineage>
</organism>
<keyword evidence="3" id="KW-1133">Transmembrane helix</keyword>
<sequence length="925" mass="109829">MRFQLKQGQKRKLKLLIRKKFQLQEESDINLDALNKSQMLHPRRVIRSSQVFRRFIAFYESFNKKMITKESQVNSANAKSQKIQVKDDILLAYKKIKYLPASFNKVFVKVKKPKIQQEYEFDQLIKTKTKKLYQQMKREREDYNKLTKLKVQKITKNIKKQSELSKFTKKYNKQAKKYLSIVYHAKEQNKHLKLVHELDVMLNTLNDTVFHVHLFPDYNEVHLTKLDLLYTNQHYLFNEQIFGIDLPKTYALNFAIENMLIPLSFLFLDMMINTTGLTYYNLYTQNSNDYLNQIKDNYIALVVLFGIAILLRPFANYHFIMSTKTSRQRWLSMLNSILVYFLYQIFVRLNFTINLKEFFCFVLSNYLVVYVQEQMEQKWHLKQDMQIIQVLKGHLFQQDFFQAKKFENQMLLIHEELGREAFNKVVEDLLISNHPKQINHLAPSVFPMRKKIDPDYSRLTSMWGGGYPRPVVEFSESLWDFTDAVKLIKGPKSDLILKKLTQQSNPDIDLADLVYFKQQSWEEEYGKVVINMSKYKLAQDNLDLNKQKQQRELLRQKAYYELQKKQEDEEKRIMLQKTKLEDKDILKSSKYAESMKVNRNSEMKLQDPDVDRRTLDSRNPQSHSKNNFKVDEAVDLNQQSQNKFLKNQQDLVKQQQQQLEIAKIKEQKLQQELYTQKNMLEQQQKLQQEQFMQTQMWMMAYSAYQQQMQMQQMRASQTSSFGMLSTMQSQMSQSHTTKKLNPISDQIVEEEEEYDEEDYGDEAEEQKVQDIDDVIRNKKEEGGKIDSNQIDSTINPSNDQQQPDMSYDLNIAEDNDNLIDSKRMLLGSKQSNKSQASAKSNQFMRESKNSMRSTKSKKDDIDDRNTVQNEMKLRNLVAPENKSNDIREDVSPKSNNKSQLLFYQKNDKEDQLTDIEAEAEEDKKQ</sequence>
<dbReference type="InParanoid" id="A0A078B865"/>
<feature type="compositionally biased region" description="Basic and acidic residues" evidence="2">
    <location>
        <begin position="882"/>
        <end position="891"/>
    </location>
</feature>
<evidence type="ECO:0000256" key="2">
    <source>
        <dbReference type="SAM" id="MobiDB-lite"/>
    </source>
</evidence>
<feature type="region of interest" description="Disordered" evidence="2">
    <location>
        <begin position="596"/>
        <end position="628"/>
    </location>
</feature>
<feature type="transmembrane region" description="Helical" evidence="3">
    <location>
        <begin position="331"/>
        <end position="351"/>
    </location>
</feature>
<accession>A0A078B865</accession>
<feature type="compositionally biased region" description="Polar residues" evidence="2">
    <location>
        <begin position="786"/>
        <end position="804"/>
    </location>
</feature>
<feature type="compositionally biased region" description="Acidic residues" evidence="2">
    <location>
        <begin position="912"/>
        <end position="925"/>
    </location>
</feature>
<evidence type="ECO:0000256" key="1">
    <source>
        <dbReference type="SAM" id="Coils"/>
    </source>
</evidence>
<feature type="compositionally biased region" description="Low complexity" evidence="2">
    <location>
        <begin position="828"/>
        <end position="842"/>
    </location>
</feature>
<keyword evidence="3" id="KW-0812">Transmembrane</keyword>
<feature type="compositionally biased region" description="Basic and acidic residues" evidence="2">
    <location>
        <begin position="599"/>
        <end position="616"/>
    </location>
</feature>
<feature type="compositionally biased region" description="Basic and acidic residues" evidence="2">
    <location>
        <begin position="856"/>
        <end position="865"/>
    </location>
</feature>
<feature type="compositionally biased region" description="Polar residues" evidence="2">
    <location>
        <begin position="892"/>
        <end position="901"/>
    </location>
</feature>
<feature type="compositionally biased region" description="Acidic residues" evidence="2">
    <location>
        <begin position="750"/>
        <end position="764"/>
    </location>
</feature>
<evidence type="ECO:0000313" key="5">
    <source>
        <dbReference type="Proteomes" id="UP000039865"/>
    </source>
</evidence>
<reference evidence="4 5" key="1">
    <citation type="submission" date="2014-06" db="EMBL/GenBank/DDBJ databases">
        <authorList>
            <person name="Swart Estienne"/>
        </authorList>
    </citation>
    <scope>NUCLEOTIDE SEQUENCE [LARGE SCALE GENOMIC DNA]</scope>
    <source>
        <strain evidence="4 5">130c</strain>
    </source>
</reference>
<feature type="compositionally biased region" description="Basic and acidic residues" evidence="2">
    <location>
        <begin position="765"/>
        <end position="784"/>
    </location>
</feature>
<keyword evidence="5" id="KW-1185">Reference proteome</keyword>
<feature type="region of interest" description="Disordered" evidence="2">
    <location>
        <begin position="750"/>
        <end position="805"/>
    </location>
</feature>